<keyword evidence="2" id="KW-0238">DNA-binding</keyword>
<feature type="domain" description="HTH luxR-type" evidence="4">
    <location>
        <begin position="14"/>
        <end position="80"/>
    </location>
</feature>
<keyword evidence="3" id="KW-0804">Transcription</keyword>
<evidence type="ECO:0000256" key="1">
    <source>
        <dbReference type="ARBA" id="ARBA00023015"/>
    </source>
</evidence>
<dbReference type="PRINTS" id="PR00038">
    <property type="entry name" value="HTHLUXR"/>
</dbReference>
<proteinExistence type="predicted"/>
<dbReference type="CDD" id="cd06170">
    <property type="entry name" value="LuxR_C_like"/>
    <property type="match status" value="1"/>
</dbReference>
<evidence type="ECO:0000256" key="2">
    <source>
        <dbReference type="ARBA" id="ARBA00023125"/>
    </source>
</evidence>
<organism evidence="5 6">
    <name type="scientific">Paenibacillus planticolens</name>
    <dbReference type="NCBI Taxonomy" id="2654976"/>
    <lineage>
        <taxon>Bacteria</taxon>
        <taxon>Bacillati</taxon>
        <taxon>Bacillota</taxon>
        <taxon>Bacilli</taxon>
        <taxon>Bacillales</taxon>
        <taxon>Paenibacillaceae</taxon>
        <taxon>Paenibacillus</taxon>
    </lineage>
</organism>
<dbReference type="Proteomes" id="UP000618579">
    <property type="component" value="Unassembled WGS sequence"/>
</dbReference>
<dbReference type="SMART" id="SM00421">
    <property type="entry name" value="HTH_LUXR"/>
    <property type="match status" value="1"/>
</dbReference>
<evidence type="ECO:0000313" key="5">
    <source>
        <dbReference type="EMBL" id="NOV00230.1"/>
    </source>
</evidence>
<dbReference type="EMBL" id="WHNZ01000017">
    <property type="protein sequence ID" value="NOV00230.1"/>
    <property type="molecule type" value="Genomic_DNA"/>
</dbReference>
<dbReference type="InterPro" id="IPR036388">
    <property type="entry name" value="WH-like_DNA-bd_sf"/>
</dbReference>
<reference evidence="5 6" key="1">
    <citation type="submission" date="2019-10" db="EMBL/GenBank/DDBJ databases">
        <title>Description of Paenibacillus pedi sp. nov.</title>
        <authorList>
            <person name="Carlier A."/>
            <person name="Qi S."/>
        </authorList>
    </citation>
    <scope>NUCLEOTIDE SEQUENCE [LARGE SCALE GENOMIC DNA]</scope>
    <source>
        <strain evidence="5 6">LMG 31457</strain>
    </source>
</reference>
<evidence type="ECO:0000313" key="6">
    <source>
        <dbReference type="Proteomes" id="UP000618579"/>
    </source>
</evidence>
<evidence type="ECO:0000256" key="3">
    <source>
        <dbReference type="ARBA" id="ARBA00023163"/>
    </source>
</evidence>
<keyword evidence="1" id="KW-0805">Transcription regulation</keyword>
<gene>
    <name evidence="5" type="ORF">GC097_09395</name>
</gene>
<dbReference type="RefSeq" id="WP_171683091.1">
    <property type="nucleotide sequence ID" value="NZ_WHNZ01000017.1"/>
</dbReference>
<comment type="caution">
    <text evidence="5">The sequence shown here is derived from an EMBL/GenBank/DDBJ whole genome shotgun (WGS) entry which is preliminary data.</text>
</comment>
<dbReference type="InterPro" id="IPR016032">
    <property type="entry name" value="Sig_transdc_resp-reg_C-effctor"/>
</dbReference>
<sequence length="99" mass="11071">MRHNPMAENTVLQQFFNNYGLTQRESEILFLIATHGYTNKEIAESCCISEKTVKIHLANIMSKIGIGSMRRLLALLLQQALKVSGLTHEKNIVSSVGIN</sequence>
<accession>A0ABX1ZMI7</accession>
<dbReference type="PANTHER" id="PTHR44688:SF16">
    <property type="entry name" value="DNA-BINDING TRANSCRIPTIONAL ACTIVATOR DEVR_DOSR"/>
    <property type="match status" value="1"/>
</dbReference>
<dbReference type="PROSITE" id="PS00622">
    <property type="entry name" value="HTH_LUXR_1"/>
    <property type="match status" value="1"/>
</dbReference>
<dbReference type="PROSITE" id="PS50043">
    <property type="entry name" value="HTH_LUXR_2"/>
    <property type="match status" value="1"/>
</dbReference>
<evidence type="ECO:0000259" key="4">
    <source>
        <dbReference type="PROSITE" id="PS50043"/>
    </source>
</evidence>
<keyword evidence="6" id="KW-1185">Reference proteome</keyword>
<name>A0ABX1ZMI7_9BACL</name>
<dbReference type="Gene3D" id="1.10.10.10">
    <property type="entry name" value="Winged helix-like DNA-binding domain superfamily/Winged helix DNA-binding domain"/>
    <property type="match status" value="1"/>
</dbReference>
<dbReference type="Pfam" id="PF00196">
    <property type="entry name" value="GerE"/>
    <property type="match status" value="1"/>
</dbReference>
<dbReference type="PANTHER" id="PTHR44688">
    <property type="entry name" value="DNA-BINDING TRANSCRIPTIONAL ACTIVATOR DEVR_DOSR"/>
    <property type="match status" value="1"/>
</dbReference>
<dbReference type="InterPro" id="IPR000792">
    <property type="entry name" value="Tscrpt_reg_LuxR_C"/>
</dbReference>
<dbReference type="SUPFAM" id="SSF46894">
    <property type="entry name" value="C-terminal effector domain of the bipartite response regulators"/>
    <property type="match status" value="1"/>
</dbReference>
<protein>
    <recommendedName>
        <fullName evidence="4">HTH luxR-type domain-containing protein</fullName>
    </recommendedName>
</protein>